<keyword evidence="2" id="KW-0472">Membrane</keyword>
<proteinExistence type="predicted"/>
<dbReference type="RefSeq" id="WP_091025136.1">
    <property type="nucleotide sequence ID" value="NZ_BKAE01000006.1"/>
</dbReference>
<dbReference type="AlphaFoldDB" id="A0A1H0CWA7"/>
<dbReference type="PANTHER" id="PTHR37042">
    <property type="entry name" value="OUTER MEMBRANE PROTEIN RV1973"/>
    <property type="match status" value="1"/>
</dbReference>
<name>A0A1H0CWA7_9ACTN</name>
<comment type="subcellular location">
    <subcellularLocation>
        <location evidence="1">Membrane</location>
    </subcellularLocation>
</comment>
<dbReference type="Proteomes" id="UP000199004">
    <property type="component" value="Unassembled WGS sequence"/>
</dbReference>
<dbReference type="EMBL" id="FNIC01000003">
    <property type="protein sequence ID" value="SDN61931.1"/>
    <property type="molecule type" value="Genomic_DNA"/>
</dbReference>
<sequence>MTGRRKILVAVLALLVVGAAVLTWRLADREPSAAVQPAVAEDGTYTVGTVTGEPRAAVQAAVDVVPIALSYDHRDLERTVTAAASRMTVEFAEEFRTTFDATVRPLATTKQAVSQARVRAAGIVSHTDDHVVCLVYVDQVLVASKDLGPDDPVKVGQTRVTVHLVRVGDSWKVDDLQPL</sequence>
<evidence type="ECO:0008006" key="5">
    <source>
        <dbReference type="Google" id="ProtNLM"/>
    </source>
</evidence>
<evidence type="ECO:0000256" key="1">
    <source>
        <dbReference type="ARBA" id="ARBA00004370"/>
    </source>
</evidence>
<gene>
    <name evidence="3" type="ORF">SAMN05192576_2543</name>
</gene>
<organism evidence="3 4">
    <name type="scientific">Nocardioides szechwanensis</name>
    <dbReference type="NCBI Taxonomy" id="1005944"/>
    <lineage>
        <taxon>Bacteria</taxon>
        <taxon>Bacillati</taxon>
        <taxon>Actinomycetota</taxon>
        <taxon>Actinomycetes</taxon>
        <taxon>Propionibacteriales</taxon>
        <taxon>Nocardioidaceae</taxon>
        <taxon>Nocardioides</taxon>
    </lineage>
</organism>
<dbReference type="GO" id="GO:0016020">
    <property type="term" value="C:membrane"/>
    <property type="evidence" value="ECO:0007669"/>
    <property type="project" value="UniProtKB-SubCell"/>
</dbReference>
<evidence type="ECO:0000313" key="4">
    <source>
        <dbReference type="Proteomes" id="UP000199004"/>
    </source>
</evidence>
<evidence type="ECO:0000313" key="3">
    <source>
        <dbReference type="EMBL" id="SDN61931.1"/>
    </source>
</evidence>
<dbReference type="OrthoDB" id="5188486at2"/>
<protein>
    <recommendedName>
        <fullName evidence="5">Mce-associated membrane protein</fullName>
    </recommendedName>
</protein>
<dbReference type="PANTHER" id="PTHR37042:SF4">
    <property type="entry name" value="OUTER MEMBRANE PROTEIN RV1973"/>
    <property type="match status" value="1"/>
</dbReference>
<keyword evidence="4" id="KW-1185">Reference proteome</keyword>
<dbReference type="STRING" id="1005944.SAMN05192576_2543"/>
<evidence type="ECO:0000256" key="2">
    <source>
        <dbReference type="ARBA" id="ARBA00023136"/>
    </source>
</evidence>
<reference evidence="4" key="1">
    <citation type="submission" date="2016-10" db="EMBL/GenBank/DDBJ databases">
        <authorList>
            <person name="Varghese N."/>
            <person name="Submissions S."/>
        </authorList>
    </citation>
    <scope>NUCLEOTIDE SEQUENCE [LARGE SCALE GENOMIC DNA]</scope>
    <source>
        <strain evidence="4">CGMCC 1.11147</strain>
    </source>
</reference>
<accession>A0A1H0CWA7</accession>